<dbReference type="Gene3D" id="3.30.420.40">
    <property type="match status" value="1"/>
</dbReference>
<evidence type="ECO:0000256" key="17">
    <source>
        <dbReference type="RuleBase" id="RU362007"/>
    </source>
</evidence>
<dbReference type="GO" id="GO:0006006">
    <property type="term" value="P:glucose metabolic process"/>
    <property type="evidence" value="ECO:0007669"/>
    <property type="project" value="TreeGrafter"/>
</dbReference>
<keyword evidence="9 17" id="KW-0547">Nucleotide-binding</keyword>
<dbReference type="PROSITE" id="PS00378">
    <property type="entry name" value="HEXOKINASE_1"/>
    <property type="match status" value="1"/>
</dbReference>
<comment type="catalytic activity">
    <reaction evidence="15">
        <text>D-fructose + ATP = D-fructose 6-phosphate + ADP + H(+)</text>
        <dbReference type="Rhea" id="RHEA:16125"/>
        <dbReference type="ChEBI" id="CHEBI:15378"/>
        <dbReference type="ChEBI" id="CHEBI:30616"/>
        <dbReference type="ChEBI" id="CHEBI:37721"/>
        <dbReference type="ChEBI" id="CHEBI:61527"/>
        <dbReference type="ChEBI" id="CHEBI:456216"/>
        <dbReference type="EC" id="2.7.1.1"/>
    </reaction>
    <physiologicalReaction direction="left-to-right" evidence="15">
        <dbReference type="Rhea" id="RHEA:16126"/>
    </physiologicalReaction>
</comment>
<dbReference type="InterPro" id="IPR019807">
    <property type="entry name" value="Hexokinase_BS"/>
</dbReference>
<organism evidence="20 21">
    <name type="scientific">Ciccaba nigrolineata</name>
    <dbReference type="NCBI Taxonomy" id="1118524"/>
    <lineage>
        <taxon>Eukaryota</taxon>
        <taxon>Metazoa</taxon>
        <taxon>Chordata</taxon>
        <taxon>Craniata</taxon>
        <taxon>Vertebrata</taxon>
        <taxon>Euteleostomi</taxon>
        <taxon>Archelosauria</taxon>
        <taxon>Archosauria</taxon>
        <taxon>Dinosauria</taxon>
        <taxon>Saurischia</taxon>
        <taxon>Theropoda</taxon>
        <taxon>Coelurosauria</taxon>
        <taxon>Aves</taxon>
        <taxon>Neognathae</taxon>
        <taxon>Neoaves</taxon>
        <taxon>Telluraves</taxon>
        <taxon>Strigiformes</taxon>
        <taxon>Strigidae</taxon>
        <taxon>Ciccaba</taxon>
    </lineage>
</organism>
<dbReference type="EC" id="2.7.1.-" evidence="17"/>
<dbReference type="PRINTS" id="PR00475">
    <property type="entry name" value="HEXOKINASE"/>
</dbReference>
<keyword evidence="13 17" id="KW-0324">Glycolysis</keyword>
<evidence type="ECO:0000256" key="14">
    <source>
        <dbReference type="ARBA" id="ARBA00044613"/>
    </source>
</evidence>
<evidence type="ECO:0000256" key="9">
    <source>
        <dbReference type="ARBA" id="ARBA00022741"/>
    </source>
</evidence>
<evidence type="ECO:0000256" key="1">
    <source>
        <dbReference type="ARBA" id="ARBA00004173"/>
    </source>
</evidence>
<dbReference type="GO" id="GO:0006096">
    <property type="term" value="P:glycolytic process"/>
    <property type="evidence" value="ECO:0007669"/>
    <property type="project" value="UniProtKB-UniPathway"/>
</dbReference>
<evidence type="ECO:0000256" key="8">
    <source>
        <dbReference type="ARBA" id="ARBA00022679"/>
    </source>
</evidence>
<dbReference type="Gene3D" id="3.40.367.20">
    <property type="match status" value="1"/>
</dbReference>
<comment type="catalytic activity">
    <reaction evidence="16">
        <text>D-glucose + ATP = D-glucose 6-phosphate + ADP + H(+)</text>
        <dbReference type="Rhea" id="RHEA:17825"/>
        <dbReference type="ChEBI" id="CHEBI:4167"/>
        <dbReference type="ChEBI" id="CHEBI:15378"/>
        <dbReference type="ChEBI" id="CHEBI:30616"/>
        <dbReference type="ChEBI" id="CHEBI:61548"/>
        <dbReference type="ChEBI" id="CHEBI:456216"/>
        <dbReference type="EC" id="2.7.1.1"/>
    </reaction>
    <physiologicalReaction direction="left-to-right" evidence="16">
        <dbReference type="Rhea" id="RHEA:17826"/>
    </physiologicalReaction>
</comment>
<dbReference type="EMBL" id="VWZC01014599">
    <property type="protein sequence ID" value="NXF69167.1"/>
    <property type="molecule type" value="Genomic_DNA"/>
</dbReference>
<dbReference type="GO" id="GO:0005829">
    <property type="term" value="C:cytosol"/>
    <property type="evidence" value="ECO:0007669"/>
    <property type="project" value="TreeGrafter"/>
</dbReference>
<dbReference type="GO" id="GO:0001678">
    <property type="term" value="P:intracellular glucose homeostasis"/>
    <property type="evidence" value="ECO:0007669"/>
    <property type="project" value="InterPro"/>
</dbReference>
<evidence type="ECO:0000256" key="15">
    <source>
        <dbReference type="ARBA" id="ARBA00047905"/>
    </source>
</evidence>
<feature type="non-terminal residue" evidence="20">
    <location>
        <position position="398"/>
    </location>
</feature>
<comment type="similarity">
    <text evidence="5 17">Belongs to the hexokinase family.</text>
</comment>
<dbReference type="PANTHER" id="PTHR19443:SF3">
    <property type="entry name" value="HEXOKINASE-4"/>
    <property type="match status" value="1"/>
</dbReference>
<dbReference type="GO" id="GO:0019158">
    <property type="term" value="F:mannokinase activity"/>
    <property type="evidence" value="ECO:0007669"/>
    <property type="project" value="TreeGrafter"/>
</dbReference>
<comment type="catalytic activity">
    <reaction evidence="14">
        <text>a D-hexose + ATP = a D-hexose 6-phosphate + ADP + H(+)</text>
        <dbReference type="Rhea" id="RHEA:22740"/>
        <dbReference type="ChEBI" id="CHEBI:4194"/>
        <dbReference type="ChEBI" id="CHEBI:15378"/>
        <dbReference type="ChEBI" id="CHEBI:30616"/>
        <dbReference type="ChEBI" id="CHEBI:229467"/>
        <dbReference type="ChEBI" id="CHEBI:456216"/>
        <dbReference type="EC" id="2.7.1.1"/>
    </reaction>
    <physiologicalReaction direction="left-to-right" evidence="14">
        <dbReference type="Rhea" id="RHEA:22741"/>
    </physiologicalReaction>
</comment>
<dbReference type="SUPFAM" id="SSF53067">
    <property type="entry name" value="Actin-like ATPase domain"/>
    <property type="match status" value="2"/>
</dbReference>
<reference evidence="20 21" key="1">
    <citation type="submission" date="2019-09" db="EMBL/GenBank/DDBJ databases">
        <title>Bird 10,000 Genomes (B10K) Project - Family phase.</title>
        <authorList>
            <person name="Zhang G."/>
        </authorList>
    </citation>
    <scope>NUCLEOTIDE SEQUENCE [LARGE SCALE GENOMIC DNA]</scope>
    <source>
        <strain evidence="20">B10K-DU-001-07</strain>
        <tissue evidence="20">Muscle</tissue>
    </source>
</reference>
<dbReference type="UniPathway" id="UPA00109">
    <property type="reaction ID" value="UER00180"/>
</dbReference>
<dbReference type="GO" id="GO:0005739">
    <property type="term" value="C:mitochondrion"/>
    <property type="evidence" value="ECO:0007669"/>
    <property type="project" value="UniProtKB-SubCell"/>
</dbReference>
<dbReference type="GO" id="GO:0008865">
    <property type="term" value="F:fructokinase activity"/>
    <property type="evidence" value="ECO:0007669"/>
    <property type="project" value="TreeGrafter"/>
</dbReference>
<dbReference type="Pfam" id="PF03727">
    <property type="entry name" value="Hexokinase_2"/>
    <property type="match status" value="1"/>
</dbReference>
<dbReference type="InterPro" id="IPR043129">
    <property type="entry name" value="ATPase_NBD"/>
</dbReference>
<protein>
    <recommendedName>
        <fullName evidence="17">Phosphotransferase</fullName>
        <ecNumber evidence="17">2.7.1.-</ecNumber>
    </recommendedName>
</protein>
<evidence type="ECO:0000256" key="5">
    <source>
        <dbReference type="ARBA" id="ARBA00009225"/>
    </source>
</evidence>
<dbReference type="GO" id="GO:0050796">
    <property type="term" value="P:regulation of insulin secretion"/>
    <property type="evidence" value="ECO:0007669"/>
    <property type="project" value="TreeGrafter"/>
</dbReference>
<evidence type="ECO:0000256" key="10">
    <source>
        <dbReference type="ARBA" id="ARBA00022777"/>
    </source>
</evidence>
<feature type="non-terminal residue" evidence="20">
    <location>
        <position position="1"/>
    </location>
</feature>
<comment type="pathway">
    <text evidence="3">Carbohydrate degradation; glycolysis; D-glyceraldehyde 3-phosphate and glycerone phosphate from D-glucose: step 1/4.</text>
</comment>
<dbReference type="UniPathway" id="UPA00242"/>
<comment type="caution">
    <text evidence="20">The sequence shown here is derived from an EMBL/GenBank/DDBJ whole genome shotgun (WGS) entry which is preliminary data.</text>
</comment>
<keyword evidence="6" id="KW-0963">Cytoplasm</keyword>
<evidence type="ECO:0000313" key="21">
    <source>
        <dbReference type="Proteomes" id="UP000542434"/>
    </source>
</evidence>
<evidence type="ECO:0000256" key="6">
    <source>
        <dbReference type="ARBA" id="ARBA00022490"/>
    </source>
</evidence>
<dbReference type="Proteomes" id="UP000542434">
    <property type="component" value="Unassembled WGS sequence"/>
</dbReference>
<keyword evidence="7" id="KW-0021">Allosteric enzyme</keyword>
<keyword evidence="8 17" id="KW-0808">Transferase</keyword>
<evidence type="ECO:0000259" key="19">
    <source>
        <dbReference type="Pfam" id="PF03727"/>
    </source>
</evidence>
<keyword evidence="12" id="KW-0496">Mitochondrion</keyword>
<evidence type="ECO:0000256" key="12">
    <source>
        <dbReference type="ARBA" id="ARBA00023128"/>
    </source>
</evidence>
<dbReference type="PROSITE" id="PS51748">
    <property type="entry name" value="HEXOKINASE_2"/>
    <property type="match status" value="1"/>
</dbReference>
<proteinExistence type="inferred from homology"/>
<feature type="domain" description="Hexokinase C-terminal" evidence="19">
    <location>
        <begin position="281"/>
        <end position="397"/>
    </location>
</feature>
<feature type="domain" description="Hexokinase N-terminal" evidence="18">
    <location>
        <begin position="1"/>
        <end position="201"/>
    </location>
</feature>
<sequence>QVERILSEFRLKEEDLKKVMYRMQKEMDRGLKLETHEEASVKMLPTYVRSTPEGSEVGDFLSLDLGGTNFRVMLVKVGEGEEGQWKVKTKHQMYSIPEDAMTGTAEMLFDYISECISDFLDKHQMKHKKLPLGFTFSFPVRHEDIDKGILLNWTKGFKASGAEGNNVVGLLRDAIKRRGDFEMDVVAMVNDTVATMISCYYEDHRCEVGMIVVVGAPSGWKGGGHRNRSGHPRDILSPGCWWHQFGWGPTEGGPPPGAVEDRRDADVCGSMSLVPSPHTGLLRLSHIRLVDENLLFNGEASEKLKTRGTFETRFMSQIESDSDDRKQIYNILTAFELLPSGTDCDIVRMVCESVSTRAAQMCSAGLAGVINRMRESRSQETLKITVGVDGSVYKLHPR</sequence>
<evidence type="ECO:0000256" key="2">
    <source>
        <dbReference type="ARBA" id="ARBA00004496"/>
    </source>
</evidence>
<evidence type="ECO:0000256" key="11">
    <source>
        <dbReference type="ARBA" id="ARBA00022840"/>
    </source>
</evidence>
<evidence type="ECO:0000256" key="7">
    <source>
        <dbReference type="ARBA" id="ARBA00022533"/>
    </source>
</evidence>
<dbReference type="InterPro" id="IPR001312">
    <property type="entry name" value="Hexokinase"/>
</dbReference>
<dbReference type="GO" id="GO:0005524">
    <property type="term" value="F:ATP binding"/>
    <property type="evidence" value="ECO:0007669"/>
    <property type="project" value="UniProtKB-UniRule"/>
</dbReference>
<evidence type="ECO:0000313" key="20">
    <source>
        <dbReference type="EMBL" id="NXF69167.1"/>
    </source>
</evidence>
<dbReference type="AlphaFoldDB" id="A0A7K8VR59"/>
<name>A0A7K8VR59_9STRI</name>
<accession>A0A7K8VR59</accession>
<evidence type="ECO:0000256" key="4">
    <source>
        <dbReference type="ARBA" id="ARBA00005028"/>
    </source>
</evidence>
<dbReference type="GO" id="GO:0005536">
    <property type="term" value="F:D-glucose binding"/>
    <property type="evidence" value="ECO:0007669"/>
    <property type="project" value="InterPro"/>
</dbReference>
<dbReference type="InterPro" id="IPR022672">
    <property type="entry name" value="Hexokinase_N"/>
</dbReference>
<dbReference type="InterPro" id="IPR022673">
    <property type="entry name" value="Hexokinase_C"/>
</dbReference>
<evidence type="ECO:0000259" key="18">
    <source>
        <dbReference type="Pfam" id="PF00349"/>
    </source>
</evidence>
<dbReference type="PANTHER" id="PTHR19443">
    <property type="entry name" value="HEXOKINASE"/>
    <property type="match status" value="1"/>
</dbReference>
<comment type="pathway">
    <text evidence="4">Carbohydrate metabolism; hexose metabolism.</text>
</comment>
<comment type="subcellular location">
    <subcellularLocation>
        <location evidence="2">Cytoplasm</location>
    </subcellularLocation>
    <subcellularLocation>
        <location evidence="1">Mitochondrion</location>
    </subcellularLocation>
</comment>
<evidence type="ECO:0000256" key="3">
    <source>
        <dbReference type="ARBA" id="ARBA00004888"/>
    </source>
</evidence>
<keyword evidence="10 17" id="KW-0418">Kinase</keyword>
<keyword evidence="11 17" id="KW-0067">ATP-binding</keyword>
<keyword evidence="21" id="KW-1185">Reference proteome</keyword>
<dbReference type="GO" id="GO:0004340">
    <property type="term" value="F:glucokinase activity"/>
    <property type="evidence" value="ECO:0007669"/>
    <property type="project" value="TreeGrafter"/>
</dbReference>
<gene>
    <name evidence="20" type="primary">Gck</name>
    <name evidence="20" type="ORF">CICNIG_R11771</name>
</gene>
<evidence type="ECO:0000256" key="13">
    <source>
        <dbReference type="ARBA" id="ARBA00023152"/>
    </source>
</evidence>
<dbReference type="Pfam" id="PF00349">
    <property type="entry name" value="Hexokinase_1"/>
    <property type="match status" value="1"/>
</dbReference>
<dbReference type="FunFam" id="3.30.420.40:FF:000054">
    <property type="entry name" value="Phosphotransferase"/>
    <property type="match status" value="1"/>
</dbReference>
<evidence type="ECO:0000256" key="16">
    <source>
        <dbReference type="ARBA" id="ARBA00048160"/>
    </source>
</evidence>